<dbReference type="GO" id="GO:0016746">
    <property type="term" value="F:acyltransferase activity"/>
    <property type="evidence" value="ECO:0007669"/>
    <property type="project" value="UniProtKB-KW"/>
</dbReference>
<keyword evidence="4" id="KW-0732">Signal</keyword>
<evidence type="ECO:0000313" key="6">
    <source>
        <dbReference type="Proteomes" id="UP001157418"/>
    </source>
</evidence>
<dbReference type="Pfam" id="PF02458">
    <property type="entry name" value="Transferase"/>
    <property type="match status" value="1"/>
</dbReference>
<organism evidence="5 6">
    <name type="scientific">Lactuca virosa</name>
    <dbReference type="NCBI Taxonomy" id="75947"/>
    <lineage>
        <taxon>Eukaryota</taxon>
        <taxon>Viridiplantae</taxon>
        <taxon>Streptophyta</taxon>
        <taxon>Embryophyta</taxon>
        <taxon>Tracheophyta</taxon>
        <taxon>Spermatophyta</taxon>
        <taxon>Magnoliopsida</taxon>
        <taxon>eudicotyledons</taxon>
        <taxon>Gunneridae</taxon>
        <taxon>Pentapetalae</taxon>
        <taxon>asterids</taxon>
        <taxon>campanulids</taxon>
        <taxon>Asterales</taxon>
        <taxon>Asteraceae</taxon>
        <taxon>Cichorioideae</taxon>
        <taxon>Cichorieae</taxon>
        <taxon>Lactucinae</taxon>
        <taxon>Lactuca</taxon>
    </lineage>
</organism>
<comment type="similarity">
    <text evidence="1">Belongs to the plant acyltransferase family.</text>
</comment>
<comment type="caution">
    <text evidence="5">The sequence shown here is derived from an EMBL/GenBank/DDBJ whole genome shotgun (WGS) entry which is preliminary data.</text>
</comment>
<keyword evidence="6" id="KW-1185">Reference proteome</keyword>
<keyword evidence="2" id="KW-0808">Transferase</keyword>
<dbReference type="PANTHER" id="PTHR31623">
    <property type="entry name" value="F21J9.9"/>
    <property type="match status" value="1"/>
</dbReference>
<evidence type="ECO:0000256" key="3">
    <source>
        <dbReference type="ARBA" id="ARBA00023315"/>
    </source>
</evidence>
<protein>
    <submittedName>
        <fullName evidence="5">Uncharacterized protein</fullName>
    </submittedName>
</protein>
<name>A0AAU9LD56_9ASTR</name>
<sequence length="444" mass="49819">MFTSAFGILLAILSIMNKIKQKLQTFAKIRQLHTIISQETIRPSSPTPPHLKTHNLSFLDQFSPDMHTPFVLFYRNYKTVDTNVLKQSLSQCLTQYYPFAGRIPTPFLPYINCNDEGVEFLEAFNYSPIDDFIHKKEQNETLDQLFPYGLSCTLRASCPKLLDVQLNHFAGGGAAVAVSMSHKLADGATFANFINHWATVTRCQPPVNPSFTSSSTSNSVRLPKFIIKDLDKVKYATRIFVFPNSKLNELKKKVAATGKAPTNPSRVEVLTSLIFKHAVSAAATKSDSLKPSNLSVATNMRNKFVENYPETAAGNLFTLAIAKMEEFGEIRLSEVISEVRKAKMGLEGMRDEQEVVEKLLNTFSTLKGDIYYSSSVCRVPFYEVDFGWGKPQEVLLRIPNVDENTIILMDTPSGDGITAHVHLPEEEMAILHKDKEFVSYLQDI</sequence>
<gene>
    <name evidence="5" type="ORF">LVIROSA_LOCUS381</name>
</gene>
<dbReference type="InterPro" id="IPR023213">
    <property type="entry name" value="CAT-like_dom_sf"/>
</dbReference>
<dbReference type="EMBL" id="CAKMRJ010000001">
    <property type="protein sequence ID" value="CAH1412360.1"/>
    <property type="molecule type" value="Genomic_DNA"/>
</dbReference>
<keyword evidence="3" id="KW-0012">Acyltransferase</keyword>
<feature type="signal peptide" evidence="4">
    <location>
        <begin position="1"/>
        <end position="21"/>
    </location>
</feature>
<accession>A0AAU9LD56</accession>
<reference evidence="5 6" key="1">
    <citation type="submission" date="2022-01" db="EMBL/GenBank/DDBJ databases">
        <authorList>
            <person name="Xiong W."/>
            <person name="Schranz E."/>
        </authorList>
    </citation>
    <scope>NUCLEOTIDE SEQUENCE [LARGE SCALE GENOMIC DNA]</scope>
</reference>
<evidence type="ECO:0000256" key="2">
    <source>
        <dbReference type="ARBA" id="ARBA00022679"/>
    </source>
</evidence>
<feature type="chain" id="PRO_5043526978" evidence="4">
    <location>
        <begin position="22"/>
        <end position="444"/>
    </location>
</feature>
<dbReference type="Gene3D" id="3.30.559.10">
    <property type="entry name" value="Chloramphenicol acetyltransferase-like domain"/>
    <property type="match status" value="2"/>
</dbReference>
<dbReference type="PANTHER" id="PTHR31623:SF92">
    <property type="entry name" value="VINORINE SYNTHASE"/>
    <property type="match status" value="1"/>
</dbReference>
<evidence type="ECO:0000313" key="5">
    <source>
        <dbReference type="EMBL" id="CAH1412360.1"/>
    </source>
</evidence>
<evidence type="ECO:0000256" key="1">
    <source>
        <dbReference type="ARBA" id="ARBA00009861"/>
    </source>
</evidence>
<dbReference type="AlphaFoldDB" id="A0AAU9LD56"/>
<evidence type="ECO:0000256" key="4">
    <source>
        <dbReference type="SAM" id="SignalP"/>
    </source>
</evidence>
<dbReference type="Proteomes" id="UP001157418">
    <property type="component" value="Unassembled WGS sequence"/>
</dbReference>
<proteinExistence type="inferred from homology"/>